<keyword evidence="2" id="KW-1185">Reference proteome</keyword>
<evidence type="ECO:0008006" key="3">
    <source>
        <dbReference type="Google" id="ProtNLM"/>
    </source>
</evidence>
<accession>A0AAU6WM76</accession>
<dbReference type="Gene3D" id="2.130.10.10">
    <property type="entry name" value="YVTN repeat-like/Quinoprotein amine dehydrogenase"/>
    <property type="match status" value="1"/>
</dbReference>
<proteinExistence type="predicted"/>
<organism evidence="1 2">
    <name type="scientific">Chryseobacterium endophyticum</name>
    <dbReference type="NCBI Taxonomy" id="1854762"/>
    <lineage>
        <taxon>Bacteria</taxon>
        <taxon>Pseudomonadati</taxon>
        <taxon>Bacteroidota</taxon>
        <taxon>Flavobacteriia</taxon>
        <taxon>Flavobacteriales</taxon>
        <taxon>Weeksellaceae</taxon>
        <taxon>Chryseobacterium group</taxon>
        <taxon>Chryseobacterium</taxon>
    </lineage>
</organism>
<dbReference type="AlphaFoldDB" id="A0AAU6WM76"/>
<gene>
    <name evidence="1" type="ORF">AAFP95_17935</name>
</gene>
<dbReference type="RefSeq" id="WP_345766019.1">
    <property type="nucleotide sequence ID" value="NZ_CP154834.1"/>
</dbReference>
<reference evidence="1 2" key="1">
    <citation type="submission" date="2024-04" db="EMBL/GenBank/DDBJ databases">
        <title>Genome sequencing and assembly of rice foliar adapted Chryseobacterium endophyticum OsEnb-ALM-A6.</title>
        <authorList>
            <person name="Kumar S."/>
            <person name="Javed M."/>
            <person name="Chouhan V."/>
            <person name="Charishma K."/>
            <person name="Patel A."/>
            <person name="Kumar M."/>
            <person name="Sahu K.P."/>
            <person name="Kumar A."/>
        </authorList>
    </citation>
    <scope>NUCLEOTIDE SEQUENCE [LARGE SCALE GENOMIC DNA]</scope>
    <source>
        <strain evidence="1 2">OsEnb-ALM-A6</strain>
    </source>
</reference>
<dbReference type="EMBL" id="CP154834">
    <property type="protein sequence ID" value="XAO73584.1"/>
    <property type="molecule type" value="Genomic_DNA"/>
</dbReference>
<dbReference type="Proteomes" id="UP001463665">
    <property type="component" value="Chromosome"/>
</dbReference>
<evidence type="ECO:0000313" key="2">
    <source>
        <dbReference type="Proteomes" id="UP001463665"/>
    </source>
</evidence>
<sequence length="96" mass="11165">MPEDPDRDIASAHTFLEDQKGYFWISTNNGLFKVKEKMLLDFAENKKYPVYYYRYTKLNGLLNNEFNTAYPGGNILANGDFVFPSMEGFVFFRPGK</sequence>
<dbReference type="InterPro" id="IPR015943">
    <property type="entry name" value="WD40/YVTN_repeat-like_dom_sf"/>
</dbReference>
<evidence type="ECO:0000313" key="1">
    <source>
        <dbReference type="EMBL" id="XAO73584.1"/>
    </source>
</evidence>
<protein>
    <recommendedName>
        <fullName evidence="3">Two component regulator propeller</fullName>
    </recommendedName>
</protein>
<name>A0AAU6WM76_9FLAO</name>